<dbReference type="PROSITE" id="PS00108">
    <property type="entry name" value="PROTEIN_KINASE_ST"/>
    <property type="match status" value="1"/>
</dbReference>
<feature type="domain" description="Protein kinase" evidence="12">
    <location>
        <begin position="5"/>
        <end position="272"/>
    </location>
</feature>
<name>A0A5P8W1Q3_9NOSO</name>
<evidence type="ECO:0000256" key="8">
    <source>
        <dbReference type="ARBA" id="ARBA00048679"/>
    </source>
</evidence>
<feature type="region of interest" description="Disordered" evidence="10">
    <location>
        <begin position="364"/>
        <end position="384"/>
    </location>
</feature>
<protein>
    <recommendedName>
        <fullName evidence="1">non-specific serine/threonine protein kinase</fullName>
        <ecNumber evidence="1">2.7.11.1</ecNumber>
    </recommendedName>
</protein>
<evidence type="ECO:0000313" key="14">
    <source>
        <dbReference type="Proteomes" id="UP000326678"/>
    </source>
</evidence>
<keyword evidence="11" id="KW-0472">Membrane</keyword>
<evidence type="ECO:0000256" key="6">
    <source>
        <dbReference type="ARBA" id="ARBA00022840"/>
    </source>
</evidence>
<dbReference type="PANTHER" id="PTHR24363:SF0">
    <property type="entry name" value="SERINE_THREONINE KINASE LIKE DOMAIN CONTAINING 1"/>
    <property type="match status" value="1"/>
</dbReference>
<gene>
    <name evidence="13" type="ORF">GXM_03428</name>
</gene>
<dbReference type="Gene3D" id="3.30.200.20">
    <property type="entry name" value="Phosphorylase Kinase, domain 1"/>
    <property type="match status" value="1"/>
</dbReference>
<dbReference type="SMART" id="SM00220">
    <property type="entry name" value="S_TKc"/>
    <property type="match status" value="1"/>
</dbReference>
<dbReference type="PANTHER" id="PTHR24363">
    <property type="entry name" value="SERINE/THREONINE PROTEIN KINASE"/>
    <property type="match status" value="1"/>
</dbReference>
<dbReference type="InterPro" id="IPR038695">
    <property type="entry name" value="Saro_0823-like_sf"/>
</dbReference>
<dbReference type="GO" id="GO:0005524">
    <property type="term" value="F:ATP binding"/>
    <property type="evidence" value="ECO:0007669"/>
    <property type="project" value="UniProtKB-KW"/>
</dbReference>
<dbReference type="CDD" id="cd14014">
    <property type="entry name" value="STKc_PknB_like"/>
    <property type="match status" value="1"/>
</dbReference>
<feature type="transmembrane region" description="Helical" evidence="11">
    <location>
        <begin position="318"/>
        <end position="339"/>
    </location>
</feature>
<dbReference type="InterPro" id="IPR008271">
    <property type="entry name" value="Ser/Thr_kinase_AS"/>
</dbReference>
<evidence type="ECO:0000256" key="3">
    <source>
        <dbReference type="ARBA" id="ARBA00022679"/>
    </source>
</evidence>
<evidence type="ECO:0000256" key="5">
    <source>
        <dbReference type="ARBA" id="ARBA00022777"/>
    </source>
</evidence>
<keyword evidence="2 13" id="KW-0723">Serine/threonine-protein kinase</keyword>
<evidence type="ECO:0000256" key="10">
    <source>
        <dbReference type="SAM" id="MobiDB-lite"/>
    </source>
</evidence>
<keyword evidence="4" id="KW-0547">Nucleotide-binding</keyword>
<dbReference type="InterPro" id="IPR011009">
    <property type="entry name" value="Kinase-like_dom_sf"/>
</dbReference>
<dbReference type="EMBL" id="CP045226">
    <property type="protein sequence ID" value="QFS45949.1"/>
    <property type="molecule type" value="Genomic_DNA"/>
</dbReference>
<evidence type="ECO:0000259" key="12">
    <source>
        <dbReference type="PROSITE" id="PS50011"/>
    </source>
</evidence>
<evidence type="ECO:0000256" key="7">
    <source>
        <dbReference type="ARBA" id="ARBA00047899"/>
    </source>
</evidence>
<evidence type="ECO:0000256" key="11">
    <source>
        <dbReference type="SAM" id="Phobius"/>
    </source>
</evidence>
<dbReference type="InterPro" id="IPR000719">
    <property type="entry name" value="Prot_kinase_dom"/>
</dbReference>
<dbReference type="Gene3D" id="1.10.510.10">
    <property type="entry name" value="Transferase(Phosphotransferase) domain 1"/>
    <property type="match status" value="1"/>
</dbReference>
<dbReference type="InterPro" id="IPR003795">
    <property type="entry name" value="DUF192"/>
</dbReference>
<evidence type="ECO:0000256" key="2">
    <source>
        <dbReference type="ARBA" id="ARBA00022527"/>
    </source>
</evidence>
<dbReference type="SUPFAM" id="SSF56112">
    <property type="entry name" value="Protein kinase-like (PK-like)"/>
    <property type="match status" value="1"/>
</dbReference>
<feature type="compositionally biased region" description="Polar residues" evidence="10">
    <location>
        <begin position="372"/>
        <end position="384"/>
    </location>
</feature>
<dbReference type="EC" id="2.7.11.1" evidence="1"/>
<evidence type="ECO:0000256" key="4">
    <source>
        <dbReference type="ARBA" id="ARBA00022741"/>
    </source>
</evidence>
<proteinExistence type="predicted"/>
<dbReference type="Pfam" id="PF02643">
    <property type="entry name" value="DUF192"/>
    <property type="match status" value="1"/>
</dbReference>
<dbReference type="AlphaFoldDB" id="A0A5P8W1Q3"/>
<sequence length="613" mass="67919">MQGRYRVIKQLGQGGFGNTFEVDECGKTKVLKVLTENNPKAIELFQQEAKVLSQLNSGGIPKVEPDGYFTVLPKNSSVPLHCLAMEKIEGVNLEQWMEFRNYQRLSETQALNWLKQLVEILALVHAHQYFHRDIKPQNIMLRPSGQLVLIDFGAVRQVSTTILAGNSHTRIFSQGYSPPEQQNGYSVQQSDFFALGRTFIFLLTGKEPQDKEIYDPLTNELHWRKSALNLSPLLADLIDHLMAPTANHRPQNTQVILQKLNEIEKALQMPRILWQQTAIQSNNGSKSAASSSSVATVSVGGAKSLNASSKQTQTSKKFWQVFIGLGVGCFAVFTAALNLPNSKNPVSVSPEGNVPVAIPSSVPSPVTKVDETPTNAQPQPTISPLTLPISDKLKTEQAQIEEIEKEKLQAALKAEQERQAAIRKEAAATAEREQLEAVIRENEHQDALIAQKRQQADKDRQTKIELEETQPLAVTSEFDNQASLYMGQNLPVSAQATFPNGIKIKLEVARTQEQQIMGLMYRPALPDNRGMLFVFPSAQTVSLSMKNAPVSMDMVFLQNGIINYIETAAPPCNSEPCPTYGTYVLIDQVIELRSGRAEELGLQVGDNVKIEIN</sequence>
<evidence type="ECO:0000256" key="1">
    <source>
        <dbReference type="ARBA" id="ARBA00012513"/>
    </source>
</evidence>
<keyword evidence="11" id="KW-0812">Transmembrane</keyword>
<accession>A0A5P8W1Q3</accession>
<dbReference type="GO" id="GO:0004674">
    <property type="term" value="F:protein serine/threonine kinase activity"/>
    <property type="evidence" value="ECO:0007669"/>
    <property type="project" value="UniProtKB-KW"/>
</dbReference>
<dbReference type="Gene3D" id="2.60.120.1140">
    <property type="entry name" value="Protein of unknown function DUF192"/>
    <property type="match status" value="1"/>
</dbReference>
<dbReference type="Proteomes" id="UP000326678">
    <property type="component" value="Chromosome Gxm1"/>
</dbReference>
<keyword evidence="5 13" id="KW-0418">Kinase</keyword>
<keyword evidence="9" id="KW-0175">Coiled coil</keyword>
<feature type="coiled-coil region" evidence="9">
    <location>
        <begin position="393"/>
        <end position="469"/>
    </location>
</feature>
<dbReference type="KEGG" id="nsh:GXM_03428"/>
<evidence type="ECO:0000256" key="9">
    <source>
        <dbReference type="SAM" id="Coils"/>
    </source>
</evidence>
<keyword evidence="6" id="KW-0067">ATP-binding</keyword>
<evidence type="ECO:0000313" key="13">
    <source>
        <dbReference type="EMBL" id="QFS45949.1"/>
    </source>
</evidence>
<dbReference type="Pfam" id="PF00069">
    <property type="entry name" value="Pkinase"/>
    <property type="match status" value="1"/>
</dbReference>
<reference evidence="13 14" key="1">
    <citation type="submission" date="2019-10" db="EMBL/GenBank/DDBJ databases">
        <title>Genomic and transcriptomic insights into the perfect genentic adaptation of a filamentous nitrogen-fixing cyanobacterium to rice fields.</title>
        <authorList>
            <person name="Chen Z."/>
        </authorList>
    </citation>
    <scope>NUCLEOTIDE SEQUENCE [LARGE SCALE GENOMIC DNA]</scope>
    <source>
        <strain evidence="13">CCNUC1</strain>
    </source>
</reference>
<keyword evidence="3" id="KW-0808">Transferase</keyword>
<keyword evidence="14" id="KW-1185">Reference proteome</keyword>
<dbReference type="PROSITE" id="PS50011">
    <property type="entry name" value="PROTEIN_KINASE_DOM"/>
    <property type="match status" value="1"/>
</dbReference>
<comment type="catalytic activity">
    <reaction evidence="8">
        <text>L-seryl-[protein] + ATP = O-phospho-L-seryl-[protein] + ADP + H(+)</text>
        <dbReference type="Rhea" id="RHEA:17989"/>
        <dbReference type="Rhea" id="RHEA-COMP:9863"/>
        <dbReference type="Rhea" id="RHEA-COMP:11604"/>
        <dbReference type="ChEBI" id="CHEBI:15378"/>
        <dbReference type="ChEBI" id="CHEBI:29999"/>
        <dbReference type="ChEBI" id="CHEBI:30616"/>
        <dbReference type="ChEBI" id="CHEBI:83421"/>
        <dbReference type="ChEBI" id="CHEBI:456216"/>
        <dbReference type="EC" id="2.7.11.1"/>
    </reaction>
</comment>
<comment type="catalytic activity">
    <reaction evidence="7">
        <text>L-threonyl-[protein] + ATP = O-phospho-L-threonyl-[protein] + ADP + H(+)</text>
        <dbReference type="Rhea" id="RHEA:46608"/>
        <dbReference type="Rhea" id="RHEA-COMP:11060"/>
        <dbReference type="Rhea" id="RHEA-COMP:11605"/>
        <dbReference type="ChEBI" id="CHEBI:15378"/>
        <dbReference type="ChEBI" id="CHEBI:30013"/>
        <dbReference type="ChEBI" id="CHEBI:30616"/>
        <dbReference type="ChEBI" id="CHEBI:61977"/>
        <dbReference type="ChEBI" id="CHEBI:456216"/>
        <dbReference type="EC" id="2.7.11.1"/>
    </reaction>
</comment>
<organism evidence="13 14">
    <name type="scientific">Nostoc sphaeroides CCNUC1</name>
    <dbReference type="NCBI Taxonomy" id="2653204"/>
    <lineage>
        <taxon>Bacteria</taxon>
        <taxon>Bacillati</taxon>
        <taxon>Cyanobacteriota</taxon>
        <taxon>Cyanophyceae</taxon>
        <taxon>Nostocales</taxon>
        <taxon>Nostocaceae</taxon>
        <taxon>Nostoc</taxon>
    </lineage>
</organism>
<keyword evidence="11" id="KW-1133">Transmembrane helix</keyword>